<organism evidence="2 3">
    <name type="scientific">Cystoisospora suis</name>
    <dbReference type="NCBI Taxonomy" id="483139"/>
    <lineage>
        <taxon>Eukaryota</taxon>
        <taxon>Sar</taxon>
        <taxon>Alveolata</taxon>
        <taxon>Apicomplexa</taxon>
        <taxon>Conoidasida</taxon>
        <taxon>Coccidia</taxon>
        <taxon>Eucoccidiorida</taxon>
        <taxon>Eimeriorina</taxon>
        <taxon>Sarcocystidae</taxon>
        <taxon>Cystoisospora</taxon>
    </lineage>
</organism>
<protein>
    <submittedName>
        <fullName evidence="2">Amine-terminal region of a tm vesicle-mediated sorter</fullName>
    </submittedName>
</protein>
<comment type="caution">
    <text evidence="2">The sequence shown here is derived from an EMBL/GenBank/DDBJ whole genome shotgun (WGS) entry which is preliminary data.</text>
</comment>
<reference evidence="2 3" key="1">
    <citation type="journal article" date="2017" name="Int. J. Parasitol.">
        <title>The genome of the protozoan parasite Cystoisospora suis and a reverse vaccinology approach to identify vaccine candidates.</title>
        <authorList>
            <person name="Palmieri N."/>
            <person name="Shrestha A."/>
            <person name="Ruttkowski B."/>
            <person name="Beck T."/>
            <person name="Vogl C."/>
            <person name="Tomley F."/>
            <person name="Blake D.P."/>
            <person name="Joachim A."/>
        </authorList>
    </citation>
    <scope>NUCLEOTIDE SEQUENCE [LARGE SCALE GENOMIC DNA]</scope>
    <source>
        <strain evidence="2 3">Wien I</strain>
    </source>
</reference>
<sequence length="232" mass="24492">MSLLNSSCDAHGGRSIHAGTTGHGAASSALPRSRFPAFLGVMTVRVTVANQLRLPREILVDPQGAYQVYVKEIAARGGDAETVVGRGGGRKWSAAKSILHQVLAGNEGAAEFSTSLMHPTTPVSPSPQYDCMRSAMPTTPHGHMRLRNRSYPSLGAMVSLSDEGDSLIRRAGSDACRGLHCGQHRQAGNSPSSRTTILDKGSRQRATLRPTFENGAQSNGQPLRAPTPALTG</sequence>
<proteinExistence type="predicted"/>
<evidence type="ECO:0000256" key="1">
    <source>
        <dbReference type="SAM" id="MobiDB-lite"/>
    </source>
</evidence>
<dbReference type="AlphaFoldDB" id="A0A2C6K799"/>
<dbReference type="VEuPathDB" id="ToxoDB:CSUI_008808"/>
<dbReference type="GeneID" id="94432143"/>
<feature type="non-terminal residue" evidence="2">
    <location>
        <position position="232"/>
    </location>
</feature>
<feature type="region of interest" description="Disordered" evidence="1">
    <location>
        <begin position="1"/>
        <end position="28"/>
    </location>
</feature>
<dbReference type="Proteomes" id="UP000221165">
    <property type="component" value="Unassembled WGS sequence"/>
</dbReference>
<gene>
    <name evidence="2" type="ORF">CSUI_008808</name>
</gene>
<dbReference type="RefSeq" id="XP_067919092.1">
    <property type="nucleotide sequence ID" value="XM_068068932.1"/>
</dbReference>
<evidence type="ECO:0000313" key="2">
    <source>
        <dbReference type="EMBL" id="PHJ17370.1"/>
    </source>
</evidence>
<name>A0A2C6K799_9APIC</name>
<feature type="compositionally biased region" description="Polar residues" evidence="1">
    <location>
        <begin position="186"/>
        <end position="196"/>
    </location>
</feature>
<accession>A0A2C6K799</accession>
<dbReference type="EMBL" id="MIGC01005038">
    <property type="protein sequence ID" value="PHJ17370.1"/>
    <property type="molecule type" value="Genomic_DNA"/>
</dbReference>
<evidence type="ECO:0000313" key="3">
    <source>
        <dbReference type="Proteomes" id="UP000221165"/>
    </source>
</evidence>
<keyword evidence="3" id="KW-1185">Reference proteome</keyword>
<feature type="region of interest" description="Disordered" evidence="1">
    <location>
        <begin position="182"/>
        <end position="232"/>
    </location>
</feature>
<feature type="compositionally biased region" description="Low complexity" evidence="1">
    <location>
        <begin position="17"/>
        <end position="28"/>
    </location>
</feature>